<evidence type="ECO:0000313" key="7">
    <source>
        <dbReference type="EMBL" id="KAK2905264.1"/>
    </source>
</evidence>
<accession>A0AA88PXV2</accession>
<gene>
    <name evidence="7" type="ORF">Q8A67_007063</name>
</gene>
<evidence type="ECO:0000256" key="2">
    <source>
        <dbReference type="ARBA" id="ARBA00022771"/>
    </source>
</evidence>
<dbReference type="InterPro" id="IPR013083">
    <property type="entry name" value="Znf_RING/FYVE/PHD"/>
</dbReference>
<keyword evidence="2" id="KW-0863">Zinc-finger</keyword>
<dbReference type="InterPro" id="IPR003879">
    <property type="entry name" value="Butyrophylin_SPRY"/>
</dbReference>
<dbReference type="SUPFAM" id="SSF57850">
    <property type="entry name" value="RING/U-box"/>
    <property type="match status" value="1"/>
</dbReference>
<dbReference type="InterPro" id="IPR043136">
    <property type="entry name" value="B30.2/SPRY_sf"/>
</dbReference>
<keyword evidence="3" id="KW-0862">Zinc</keyword>
<dbReference type="InterPro" id="IPR051051">
    <property type="entry name" value="E3_ubiq-ligase_TRIM/RNF"/>
</dbReference>
<organism evidence="7 8">
    <name type="scientific">Cirrhinus molitorella</name>
    <name type="common">mud carp</name>
    <dbReference type="NCBI Taxonomy" id="172907"/>
    <lineage>
        <taxon>Eukaryota</taxon>
        <taxon>Metazoa</taxon>
        <taxon>Chordata</taxon>
        <taxon>Craniata</taxon>
        <taxon>Vertebrata</taxon>
        <taxon>Euteleostomi</taxon>
        <taxon>Actinopterygii</taxon>
        <taxon>Neopterygii</taxon>
        <taxon>Teleostei</taxon>
        <taxon>Ostariophysi</taxon>
        <taxon>Cypriniformes</taxon>
        <taxon>Cyprinidae</taxon>
        <taxon>Labeoninae</taxon>
        <taxon>Labeonini</taxon>
        <taxon>Cirrhinus</taxon>
    </lineage>
</organism>
<feature type="coiled-coil region" evidence="4">
    <location>
        <begin position="70"/>
        <end position="145"/>
    </location>
</feature>
<dbReference type="AlphaFoldDB" id="A0AA88PXV2"/>
<comment type="caution">
    <text evidence="7">The sequence shown here is derived from an EMBL/GenBank/DDBJ whole genome shotgun (WGS) entry which is preliminary data.</text>
</comment>
<dbReference type="GO" id="GO:0008270">
    <property type="term" value="F:zinc ion binding"/>
    <property type="evidence" value="ECO:0007669"/>
    <property type="project" value="UniProtKB-KW"/>
</dbReference>
<evidence type="ECO:0000313" key="8">
    <source>
        <dbReference type="Proteomes" id="UP001187343"/>
    </source>
</evidence>
<evidence type="ECO:0000256" key="3">
    <source>
        <dbReference type="ARBA" id="ARBA00022833"/>
    </source>
</evidence>
<proteinExistence type="predicted"/>
<dbReference type="Gene3D" id="3.30.40.10">
    <property type="entry name" value="Zinc/RING finger domain, C3HC4 (zinc finger)"/>
    <property type="match status" value="1"/>
</dbReference>
<dbReference type="InterPro" id="IPR058030">
    <property type="entry name" value="TRIM8/14/16/25/29/45/65_CC"/>
</dbReference>
<dbReference type="EMBL" id="JAUYZG010000006">
    <property type="protein sequence ID" value="KAK2905264.1"/>
    <property type="molecule type" value="Genomic_DNA"/>
</dbReference>
<dbReference type="Proteomes" id="UP001187343">
    <property type="component" value="Unassembled WGS sequence"/>
</dbReference>
<protein>
    <recommendedName>
        <fullName evidence="9">RING-type domain-containing protein</fullName>
    </recommendedName>
</protein>
<evidence type="ECO:0000259" key="5">
    <source>
        <dbReference type="Pfam" id="PF13765"/>
    </source>
</evidence>
<dbReference type="Gene3D" id="2.60.120.920">
    <property type="match status" value="1"/>
</dbReference>
<dbReference type="PANTHER" id="PTHR25465">
    <property type="entry name" value="B-BOX DOMAIN CONTAINING"/>
    <property type="match status" value="1"/>
</dbReference>
<evidence type="ECO:0008006" key="9">
    <source>
        <dbReference type="Google" id="ProtNLM"/>
    </source>
</evidence>
<evidence type="ECO:0000256" key="1">
    <source>
        <dbReference type="ARBA" id="ARBA00022723"/>
    </source>
</evidence>
<evidence type="ECO:0000259" key="6">
    <source>
        <dbReference type="Pfam" id="PF25600"/>
    </source>
</evidence>
<keyword evidence="1" id="KW-0479">Metal-binding</keyword>
<dbReference type="InterPro" id="IPR013320">
    <property type="entry name" value="ConA-like_dom_sf"/>
</dbReference>
<dbReference type="Pfam" id="PF25600">
    <property type="entry name" value="TRIM_CC"/>
    <property type="match status" value="1"/>
</dbReference>
<reference evidence="7" key="1">
    <citation type="submission" date="2023-08" db="EMBL/GenBank/DDBJ databases">
        <title>Chromosome-level Genome Assembly of mud carp (Cirrhinus molitorella).</title>
        <authorList>
            <person name="Liu H."/>
        </authorList>
    </citation>
    <scope>NUCLEOTIDE SEQUENCE</scope>
    <source>
        <strain evidence="7">Prfri</strain>
        <tissue evidence="7">Muscle</tissue>
    </source>
</reference>
<dbReference type="InterPro" id="IPR006574">
    <property type="entry name" value="PRY"/>
</dbReference>
<feature type="domain" description="TRIM8/14/16/25/29/45/65 coiled-coil region" evidence="6">
    <location>
        <begin position="60"/>
        <end position="200"/>
    </location>
</feature>
<keyword evidence="4" id="KW-0175">Coiled coil</keyword>
<dbReference type="Pfam" id="PF13765">
    <property type="entry name" value="PRY"/>
    <property type="match status" value="1"/>
</dbReference>
<dbReference type="SUPFAM" id="SSF49899">
    <property type="entry name" value="Concanavalin A-like lectins/glucanases"/>
    <property type="match status" value="1"/>
</dbReference>
<keyword evidence="8" id="KW-1185">Reference proteome</keyword>
<dbReference type="PRINTS" id="PR01407">
    <property type="entry name" value="BUTYPHLNCDUF"/>
</dbReference>
<dbReference type="PANTHER" id="PTHR25465:SF32">
    <property type="entry name" value="BLOODTHIRSTY-RELATED GENE FAMILY, MEMBER 16 ISOFORM X1-RELATED"/>
    <property type="match status" value="1"/>
</dbReference>
<name>A0AA88PXV2_9TELE</name>
<sequence length="391" mass="44974">MLQRPLCFPLLISNRLTHSADGDIITLWKIKNHKTVAVEEESRERKPQLMKMQTDVQQMIQDRMKRFQGIKHLEELRKEASEKEKAEITELFTELIRSIERCQSELLEMIEQKQKAAEKQVEGLIKELEQEITELKRRDTKLEQFSHTEDHLHLLQIYPSLIITPYTSTWTEISISDTQMDVTTLRKALIPLQETLDAKLTKTVLKRMQQHAVDVTLDPDTAHTKLILSDDRNQIRRPQENSRKIYAIPEQDFVEFQNGRRAKISRKVEDGSSLQEVIAKIDLLKQAAEGLQDITSTINQLSELAKTKTTAVTSNACLSLIKDAFSCLVCKALLSEPMFAICCESLVGCRTCVEQWLLTADNCLKCRAEQFNSNVHQVKGLTDFLSFFNET</sequence>
<evidence type="ECO:0000256" key="4">
    <source>
        <dbReference type="SAM" id="Coils"/>
    </source>
</evidence>
<feature type="domain" description="SPRY-associated" evidence="5">
    <location>
        <begin position="215"/>
        <end position="237"/>
    </location>
</feature>